<evidence type="ECO:0000313" key="2">
    <source>
        <dbReference type="Proteomes" id="UP000807306"/>
    </source>
</evidence>
<evidence type="ECO:0000313" key="1">
    <source>
        <dbReference type="EMBL" id="KAF9522261.1"/>
    </source>
</evidence>
<dbReference type="AlphaFoldDB" id="A0A9P6E485"/>
<name>A0A9P6E485_9AGAR</name>
<keyword evidence="2" id="KW-1185">Reference proteome</keyword>
<proteinExistence type="predicted"/>
<dbReference type="Proteomes" id="UP000807306">
    <property type="component" value="Unassembled WGS sequence"/>
</dbReference>
<gene>
    <name evidence="1" type="ORF">CPB83DRAFT_840605</name>
</gene>
<organism evidence="1 2">
    <name type="scientific">Crepidotus variabilis</name>
    <dbReference type="NCBI Taxonomy" id="179855"/>
    <lineage>
        <taxon>Eukaryota</taxon>
        <taxon>Fungi</taxon>
        <taxon>Dikarya</taxon>
        <taxon>Basidiomycota</taxon>
        <taxon>Agaricomycotina</taxon>
        <taxon>Agaricomycetes</taxon>
        <taxon>Agaricomycetidae</taxon>
        <taxon>Agaricales</taxon>
        <taxon>Agaricineae</taxon>
        <taxon>Crepidotaceae</taxon>
        <taxon>Crepidotus</taxon>
    </lineage>
</organism>
<comment type="caution">
    <text evidence="1">The sequence shown here is derived from an EMBL/GenBank/DDBJ whole genome shotgun (WGS) entry which is preliminary data.</text>
</comment>
<reference evidence="1" key="1">
    <citation type="submission" date="2020-11" db="EMBL/GenBank/DDBJ databases">
        <authorList>
            <consortium name="DOE Joint Genome Institute"/>
            <person name="Ahrendt S."/>
            <person name="Riley R."/>
            <person name="Andreopoulos W."/>
            <person name="Labutti K."/>
            <person name="Pangilinan J."/>
            <person name="Ruiz-Duenas F.J."/>
            <person name="Barrasa J.M."/>
            <person name="Sanchez-Garcia M."/>
            <person name="Camarero S."/>
            <person name="Miyauchi S."/>
            <person name="Serrano A."/>
            <person name="Linde D."/>
            <person name="Babiker R."/>
            <person name="Drula E."/>
            <person name="Ayuso-Fernandez I."/>
            <person name="Pacheco R."/>
            <person name="Padilla G."/>
            <person name="Ferreira P."/>
            <person name="Barriuso J."/>
            <person name="Kellner H."/>
            <person name="Castanera R."/>
            <person name="Alfaro M."/>
            <person name="Ramirez L."/>
            <person name="Pisabarro A.G."/>
            <person name="Kuo A."/>
            <person name="Tritt A."/>
            <person name="Lipzen A."/>
            <person name="He G."/>
            <person name="Yan M."/>
            <person name="Ng V."/>
            <person name="Cullen D."/>
            <person name="Martin F."/>
            <person name="Rosso M.-N."/>
            <person name="Henrissat B."/>
            <person name="Hibbett D."/>
            <person name="Martinez A.T."/>
            <person name="Grigoriev I.V."/>
        </authorList>
    </citation>
    <scope>NUCLEOTIDE SEQUENCE</scope>
    <source>
        <strain evidence="1">CBS 506.95</strain>
    </source>
</reference>
<protein>
    <submittedName>
        <fullName evidence="1">Uncharacterized protein</fullName>
    </submittedName>
</protein>
<sequence length="205" mass="22678">MNLITNEQACKRTPCTIGTTGDLQELQEQQNAVLVKSFAMYLSGERTVSSKFVIGEMPHVGLKGNSAKKDFQGVGKTSLPEVHPRPKYIGWWWISMIPHLIINLASGLLFPLQCWCDSSVEGCNIGESSEVGEEVEIGDSTKVEEVIKADGCKTGIESGALRQKTGIDDVKNINSRASMTIIDILIRDYRRRSGTLIRNQHNVAW</sequence>
<dbReference type="EMBL" id="MU157953">
    <property type="protein sequence ID" value="KAF9522261.1"/>
    <property type="molecule type" value="Genomic_DNA"/>
</dbReference>
<accession>A0A9P6E485</accession>